<sequence length="115" mass="12849">MATSFSRPAGRKKSPQGATGPSTLNVSKEDPTPANDNTQRFKMARNCQLVGQNRKQLGNLSTDQILYLWEKGFLWTLICSCDFLTDKQGNKPPMGKEFFGFEPDAFLKSAMLILE</sequence>
<organism evidence="2 3">
    <name type="scientific">Araneus ventricosus</name>
    <name type="common">Orbweaver spider</name>
    <name type="synonym">Epeira ventricosa</name>
    <dbReference type="NCBI Taxonomy" id="182803"/>
    <lineage>
        <taxon>Eukaryota</taxon>
        <taxon>Metazoa</taxon>
        <taxon>Ecdysozoa</taxon>
        <taxon>Arthropoda</taxon>
        <taxon>Chelicerata</taxon>
        <taxon>Arachnida</taxon>
        <taxon>Araneae</taxon>
        <taxon>Araneomorphae</taxon>
        <taxon>Entelegynae</taxon>
        <taxon>Araneoidea</taxon>
        <taxon>Araneidae</taxon>
        <taxon>Araneus</taxon>
    </lineage>
</organism>
<dbReference type="Proteomes" id="UP000499080">
    <property type="component" value="Unassembled WGS sequence"/>
</dbReference>
<evidence type="ECO:0000313" key="3">
    <source>
        <dbReference type="Proteomes" id="UP000499080"/>
    </source>
</evidence>
<keyword evidence="3" id="KW-1185">Reference proteome</keyword>
<gene>
    <name evidence="2" type="ORF">AVEN_134696_1</name>
</gene>
<dbReference type="EMBL" id="BGPR01002186">
    <property type="protein sequence ID" value="GBM69249.1"/>
    <property type="molecule type" value="Genomic_DNA"/>
</dbReference>
<accession>A0A4Y2HW49</accession>
<protein>
    <submittedName>
        <fullName evidence="2">Uncharacterized protein</fullName>
    </submittedName>
</protein>
<proteinExistence type="predicted"/>
<evidence type="ECO:0000313" key="2">
    <source>
        <dbReference type="EMBL" id="GBM69249.1"/>
    </source>
</evidence>
<reference evidence="2 3" key="1">
    <citation type="journal article" date="2019" name="Sci. Rep.">
        <title>Orb-weaving spider Araneus ventricosus genome elucidates the spidroin gene catalogue.</title>
        <authorList>
            <person name="Kono N."/>
            <person name="Nakamura H."/>
            <person name="Ohtoshi R."/>
            <person name="Moran D.A.P."/>
            <person name="Shinohara A."/>
            <person name="Yoshida Y."/>
            <person name="Fujiwara M."/>
            <person name="Mori M."/>
            <person name="Tomita M."/>
            <person name="Arakawa K."/>
        </authorList>
    </citation>
    <scope>NUCLEOTIDE SEQUENCE [LARGE SCALE GENOMIC DNA]</scope>
</reference>
<feature type="compositionally biased region" description="Polar residues" evidence="1">
    <location>
        <begin position="16"/>
        <end position="26"/>
    </location>
</feature>
<comment type="caution">
    <text evidence="2">The sequence shown here is derived from an EMBL/GenBank/DDBJ whole genome shotgun (WGS) entry which is preliminary data.</text>
</comment>
<evidence type="ECO:0000256" key="1">
    <source>
        <dbReference type="SAM" id="MobiDB-lite"/>
    </source>
</evidence>
<dbReference type="AlphaFoldDB" id="A0A4Y2HW49"/>
<name>A0A4Y2HW49_ARAVE</name>
<feature type="region of interest" description="Disordered" evidence="1">
    <location>
        <begin position="1"/>
        <end position="40"/>
    </location>
</feature>